<gene>
    <name evidence="1" type="ORF">RM574_04785</name>
</gene>
<name>A0ABD5E048_9ACTN</name>
<reference evidence="2" key="1">
    <citation type="submission" date="2023-07" db="EMBL/GenBank/DDBJ databases">
        <title>30 novel species of actinomycetes from the DSMZ collection.</title>
        <authorList>
            <person name="Nouioui I."/>
        </authorList>
    </citation>
    <scope>NUCLEOTIDE SEQUENCE [LARGE SCALE GENOMIC DNA]</scope>
    <source>
        <strain evidence="2">DSM 41982</strain>
    </source>
</reference>
<evidence type="ECO:0000313" key="2">
    <source>
        <dbReference type="Proteomes" id="UP001183607"/>
    </source>
</evidence>
<dbReference type="InterPro" id="IPR007553">
    <property type="entry name" value="2-thiour_desulf"/>
</dbReference>
<dbReference type="EMBL" id="JAVRER010000005">
    <property type="protein sequence ID" value="MDT0414798.1"/>
    <property type="molecule type" value="Genomic_DNA"/>
</dbReference>
<dbReference type="AlphaFoldDB" id="A0ABD5E048"/>
<protein>
    <submittedName>
        <fullName evidence="1">DUF523 domain-containing protein</fullName>
    </submittedName>
</protein>
<dbReference type="RefSeq" id="WP_007819873.1">
    <property type="nucleotide sequence ID" value="NZ_JAVRER010000005.1"/>
</dbReference>
<dbReference type="PANTHER" id="PTHR30087">
    <property type="entry name" value="INNER MEMBRANE PROTEIN"/>
    <property type="match status" value="1"/>
</dbReference>
<sequence length="155" mass="15815">MDTLNEPSPVLVSACLRGVACRYDGRDKRSGALDELLAGRRVVAFCPEQAGGLPTPRRPAELRGGDGHGVLEGTARVVEDTGDDVTAAFVAGAERALATARRTGCAEAVLMPRSPSCGAGGVYDGAFTGTLTAGEGVTAALLRRHGIAVREAPGV</sequence>
<dbReference type="Pfam" id="PF04463">
    <property type="entry name" value="2-thiour_desulf"/>
    <property type="match status" value="1"/>
</dbReference>
<accession>A0ABD5E048</accession>
<evidence type="ECO:0000313" key="1">
    <source>
        <dbReference type="EMBL" id="MDT0414798.1"/>
    </source>
</evidence>
<proteinExistence type="predicted"/>
<organism evidence="1 2">
    <name type="scientific">Streptomyces evansiae</name>
    <dbReference type="NCBI Taxonomy" id="3075535"/>
    <lineage>
        <taxon>Bacteria</taxon>
        <taxon>Bacillati</taxon>
        <taxon>Actinomycetota</taxon>
        <taxon>Actinomycetes</taxon>
        <taxon>Kitasatosporales</taxon>
        <taxon>Streptomycetaceae</taxon>
        <taxon>Streptomyces</taxon>
    </lineage>
</organism>
<dbReference type="Proteomes" id="UP001183607">
    <property type="component" value="Unassembled WGS sequence"/>
</dbReference>
<comment type="caution">
    <text evidence="1">The sequence shown here is derived from an EMBL/GenBank/DDBJ whole genome shotgun (WGS) entry which is preliminary data.</text>
</comment>
<dbReference type="PANTHER" id="PTHR30087:SF1">
    <property type="entry name" value="HYPOTHETICAL CYTOSOLIC PROTEIN"/>
    <property type="match status" value="1"/>
</dbReference>